<dbReference type="RefSeq" id="WP_241040562.1">
    <property type="nucleotide sequence ID" value="NZ_BAAAJF010000032.1"/>
</dbReference>
<dbReference type="EMBL" id="JAKXMK010000029">
    <property type="protein sequence ID" value="MCH6169895.1"/>
    <property type="molecule type" value="Genomic_DNA"/>
</dbReference>
<evidence type="ECO:0008006" key="4">
    <source>
        <dbReference type="Google" id="ProtNLM"/>
    </source>
</evidence>
<comment type="caution">
    <text evidence="2">The sequence shown here is derived from an EMBL/GenBank/DDBJ whole genome shotgun (WGS) entry which is preliminary data.</text>
</comment>
<reference evidence="2 3" key="1">
    <citation type="submission" date="2022-03" db="EMBL/GenBank/DDBJ databases">
        <title>Pseudonocardia alaer sp. nov., a novel actinomycete isolated from reed forest soil.</title>
        <authorList>
            <person name="Wang L."/>
        </authorList>
    </citation>
    <scope>NUCLEOTIDE SEQUENCE [LARGE SCALE GENOMIC DNA]</scope>
    <source>
        <strain evidence="2 3">Y-16303</strain>
    </source>
</reference>
<keyword evidence="3" id="KW-1185">Reference proteome</keyword>
<keyword evidence="1" id="KW-0812">Transmembrane</keyword>
<evidence type="ECO:0000313" key="2">
    <source>
        <dbReference type="EMBL" id="MCH6169895.1"/>
    </source>
</evidence>
<keyword evidence="1" id="KW-0472">Membrane</keyword>
<sequence>MTPLPILARRAAEFEAAGWRSLTRWVLRRPDAGPGDAAFAYHGPMLAPIVVILVLSVIEVVALDLMVPWPWQWLRVVLLILGVWGAVLVLGMLAGVLVHPHTAGPSGLRVRYGAGLDVRIPWDAVAGARRVRRSRDGRTMQVDGATLHVVVSNQTTVEVTLNRPVTVTLTGGRSEEITELRFHADDAAVLVAAVRARVDVIPDRAV</sequence>
<feature type="transmembrane region" description="Helical" evidence="1">
    <location>
        <begin position="73"/>
        <end position="98"/>
    </location>
</feature>
<name>A0ABS9TMY3_9PSEU</name>
<dbReference type="Proteomes" id="UP001299970">
    <property type="component" value="Unassembled WGS sequence"/>
</dbReference>
<proteinExistence type="predicted"/>
<gene>
    <name evidence="2" type="ORF">MMF94_29705</name>
</gene>
<organism evidence="2 3">
    <name type="scientific">Pseudonocardia alaniniphila</name>
    <dbReference type="NCBI Taxonomy" id="75291"/>
    <lineage>
        <taxon>Bacteria</taxon>
        <taxon>Bacillati</taxon>
        <taxon>Actinomycetota</taxon>
        <taxon>Actinomycetes</taxon>
        <taxon>Pseudonocardiales</taxon>
        <taxon>Pseudonocardiaceae</taxon>
        <taxon>Pseudonocardia</taxon>
    </lineage>
</organism>
<keyword evidence="1" id="KW-1133">Transmembrane helix</keyword>
<accession>A0ABS9TMY3</accession>
<protein>
    <recommendedName>
        <fullName evidence="4">PH (Pleckstrin Homology) domain-containing protein</fullName>
    </recommendedName>
</protein>
<evidence type="ECO:0000313" key="3">
    <source>
        <dbReference type="Proteomes" id="UP001299970"/>
    </source>
</evidence>
<feature type="transmembrane region" description="Helical" evidence="1">
    <location>
        <begin position="46"/>
        <end position="67"/>
    </location>
</feature>
<evidence type="ECO:0000256" key="1">
    <source>
        <dbReference type="SAM" id="Phobius"/>
    </source>
</evidence>